<evidence type="ECO:0000256" key="6">
    <source>
        <dbReference type="ARBA" id="ARBA00022927"/>
    </source>
</evidence>
<dbReference type="SMART" id="SM00958">
    <property type="entry name" value="SecA_PP_bind"/>
    <property type="match status" value="1"/>
</dbReference>
<dbReference type="CDD" id="cd18803">
    <property type="entry name" value="SF2_C_secA"/>
    <property type="match status" value="1"/>
</dbReference>
<feature type="compositionally biased region" description="Low complexity" evidence="11">
    <location>
        <begin position="1"/>
        <end position="32"/>
    </location>
</feature>
<dbReference type="GO" id="GO:0065002">
    <property type="term" value="P:intracellular protein transmembrane transport"/>
    <property type="evidence" value="ECO:0007669"/>
    <property type="project" value="UniProtKB-UniRule"/>
</dbReference>
<dbReference type="GO" id="GO:0005524">
    <property type="term" value="F:ATP binding"/>
    <property type="evidence" value="ECO:0007669"/>
    <property type="project" value="UniProtKB-UniRule"/>
</dbReference>
<dbReference type="GO" id="GO:0043952">
    <property type="term" value="P:protein transport by the Sec complex"/>
    <property type="evidence" value="ECO:0007669"/>
    <property type="project" value="TreeGrafter"/>
</dbReference>
<keyword evidence="1 10" id="KW-0813">Transport</keyword>
<dbReference type="PROSITE" id="PS51192">
    <property type="entry name" value="HELICASE_ATP_BIND_1"/>
    <property type="match status" value="1"/>
</dbReference>
<dbReference type="Pfam" id="PF07517">
    <property type="entry name" value="SecA_DEAD"/>
    <property type="match status" value="1"/>
</dbReference>
<keyword evidence="8 10" id="KW-0811">Translocation</keyword>
<evidence type="ECO:0000256" key="7">
    <source>
        <dbReference type="ARBA" id="ARBA00022967"/>
    </source>
</evidence>
<comment type="subcellular location">
    <subcellularLocation>
        <location evidence="10">Cell inner membrane</location>
        <topology evidence="10">Peripheral membrane protein</topology>
        <orientation evidence="10">Cytoplasmic side</orientation>
    </subcellularLocation>
    <subcellularLocation>
        <location evidence="10">Cytoplasm</location>
    </subcellularLocation>
    <text evidence="10">Distribution is 50-50.</text>
</comment>
<dbReference type="FunFam" id="3.40.50.300:FF:000429">
    <property type="entry name" value="Preprotein translocase subunit SecA"/>
    <property type="match status" value="1"/>
</dbReference>
<dbReference type="GO" id="GO:0005886">
    <property type="term" value="C:plasma membrane"/>
    <property type="evidence" value="ECO:0007669"/>
    <property type="project" value="UniProtKB-SubCell"/>
</dbReference>
<dbReference type="PANTHER" id="PTHR30612">
    <property type="entry name" value="SECA INNER MEMBRANE COMPONENT OF SEC PROTEIN SECRETION SYSTEM"/>
    <property type="match status" value="1"/>
</dbReference>
<dbReference type="Gene3D" id="3.40.50.300">
    <property type="entry name" value="P-loop containing nucleotide triphosphate hydrolases"/>
    <property type="match status" value="2"/>
</dbReference>
<dbReference type="InterPro" id="IPR020937">
    <property type="entry name" value="SecA_CS"/>
</dbReference>
<dbReference type="InterPro" id="IPR014018">
    <property type="entry name" value="SecA_motor_DEAD"/>
</dbReference>
<dbReference type="SMART" id="SM00957">
    <property type="entry name" value="SecA_DEAD"/>
    <property type="match status" value="1"/>
</dbReference>
<dbReference type="InterPro" id="IPR014001">
    <property type="entry name" value="Helicase_ATP-bd"/>
</dbReference>
<dbReference type="InterPro" id="IPR001650">
    <property type="entry name" value="Helicase_C-like"/>
</dbReference>
<reference key="1">
    <citation type="submission" date="2010-11" db="EMBL/GenBank/DDBJ databases">
        <title>The complete sequence of chromosome of Isophaera pallida ATCC 43644.</title>
        <authorList>
            <consortium name="US DOE Joint Genome Institute (JGI-PGF)"/>
            <person name="Lucas S."/>
            <person name="Copeland A."/>
            <person name="Lapidus A."/>
            <person name="Bruce D."/>
            <person name="Goodwin L."/>
            <person name="Pitluck S."/>
            <person name="Kyrpides N."/>
            <person name="Mavromatis K."/>
            <person name="Pagani I."/>
            <person name="Ivanova N."/>
            <person name="Saunders E."/>
            <person name="Brettin T."/>
            <person name="Detter J.C."/>
            <person name="Han C."/>
            <person name="Tapia R."/>
            <person name="Land M."/>
            <person name="Hauser L."/>
            <person name="Markowitz V."/>
            <person name="Cheng J.-F."/>
            <person name="Hugenholtz P."/>
            <person name="Woyke T."/>
            <person name="Wu D."/>
            <person name="Eisen J.A."/>
        </authorList>
    </citation>
    <scope>NUCLEOTIDE SEQUENCE</scope>
    <source>
        <strain>ATCC 43644</strain>
    </source>
</reference>
<accession>E8R3W5</accession>
<dbReference type="InParanoid" id="E8R3W5"/>
<dbReference type="HAMAP" id="MF_01382">
    <property type="entry name" value="SecA"/>
    <property type="match status" value="1"/>
</dbReference>
<dbReference type="HOGENOM" id="CLU_005314_3_2_0"/>
<dbReference type="GO" id="GO:0017038">
    <property type="term" value="P:protein import"/>
    <property type="evidence" value="ECO:0007669"/>
    <property type="project" value="InterPro"/>
</dbReference>
<feature type="domain" description="Helicase ATP-binding" evidence="12">
    <location>
        <begin position="149"/>
        <end position="329"/>
    </location>
</feature>
<evidence type="ECO:0000256" key="5">
    <source>
        <dbReference type="ARBA" id="ARBA00022840"/>
    </source>
</evidence>
<dbReference type="InterPro" id="IPR036670">
    <property type="entry name" value="SecA_X-link_sf"/>
</dbReference>
<evidence type="ECO:0000256" key="11">
    <source>
        <dbReference type="SAM" id="MobiDB-lite"/>
    </source>
</evidence>
<dbReference type="InterPro" id="IPR044722">
    <property type="entry name" value="SecA_SF2_C"/>
</dbReference>
<evidence type="ECO:0000259" key="13">
    <source>
        <dbReference type="PROSITE" id="PS51194"/>
    </source>
</evidence>
<comment type="catalytic activity">
    <reaction evidence="10">
        <text>ATP + H2O + cellular proteinSide 1 = ADP + phosphate + cellular proteinSide 2.</text>
        <dbReference type="EC" id="7.4.2.8"/>
    </reaction>
</comment>
<dbReference type="Gene3D" id="3.90.1440.10">
    <property type="entry name" value="SecA, preprotein cross-linking domain"/>
    <property type="match status" value="1"/>
</dbReference>
<dbReference type="EC" id="7.4.2.8" evidence="10"/>
<feature type="domain" description="Helicase C-terminal" evidence="13">
    <location>
        <begin position="504"/>
        <end position="663"/>
    </location>
</feature>
<proteinExistence type="inferred from homology"/>
<keyword evidence="10" id="KW-0997">Cell inner membrane</keyword>
<feature type="domain" description="SecA family profile" evidence="14">
    <location>
        <begin position="63"/>
        <end position="657"/>
    </location>
</feature>
<dbReference type="GO" id="GO:0031522">
    <property type="term" value="C:cell envelope Sec protein transport complex"/>
    <property type="evidence" value="ECO:0007669"/>
    <property type="project" value="TreeGrafter"/>
</dbReference>
<dbReference type="Pfam" id="PF21090">
    <property type="entry name" value="P-loop_SecA"/>
    <property type="match status" value="1"/>
</dbReference>
<dbReference type="GO" id="GO:0005829">
    <property type="term" value="C:cytosol"/>
    <property type="evidence" value="ECO:0007669"/>
    <property type="project" value="TreeGrafter"/>
</dbReference>
<dbReference type="SUPFAM" id="SSF52540">
    <property type="entry name" value="P-loop containing nucleoside triphosphate hydrolases"/>
    <property type="match status" value="2"/>
</dbReference>
<evidence type="ECO:0000313" key="16">
    <source>
        <dbReference type="Proteomes" id="UP000008631"/>
    </source>
</evidence>
<dbReference type="Pfam" id="PF01043">
    <property type="entry name" value="SecA_PP_bind"/>
    <property type="match status" value="1"/>
</dbReference>
<reference evidence="15 16" key="2">
    <citation type="journal article" date="2011" name="Stand. Genomic Sci.">
        <title>Complete genome sequence of Isosphaera pallida type strain (IS1B).</title>
        <authorList>
            <consortium name="US DOE Joint Genome Institute (JGI-PGF)"/>
            <person name="Goker M."/>
            <person name="Cleland D."/>
            <person name="Saunders E."/>
            <person name="Lapidus A."/>
            <person name="Nolan M."/>
            <person name="Lucas S."/>
            <person name="Hammon N."/>
            <person name="Deshpande S."/>
            <person name="Cheng J.F."/>
            <person name="Tapia R."/>
            <person name="Han C."/>
            <person name="Goodwin L."/>
            <person name="Pitluck S."/>
            <person name="Liolios K."/>
            <person name="Pagani I."/>
            <person name="Ivanova N."/>
            <person name="Mavromatis K."/>
            <person name="Pati A."/>
            <person name="Chen A."/>
            <person name="Palaniappan K."/>
            <person name="Land M."/>
            <person name="Hauser L."/>
            <person name="Chang Y.J."/>
            <person name="Jeffries C.D."/>
            <person name="Detter J.C."/>
            <person name="Beck B."/>
            <person name="Woyke T."/>
            <person name="Bristow J."/>
            <person name="Eisen J.A."/>
            <person name="Markowitz V."/>
            <person name="Hugenholtz P."/>
            <person name="Kyrpides N.C."/>
            <person name="Klenk H.P."/>
        </authorList>
    </citation>
    <scope>NUCLEOTIDE SEQUENCE [LARGE SCALE GENOMIC DNA]</scope>
    <source>
        <strain evidence="16">ATCC 43644 / DSM 9630 / IS1B</strain>
    </source>
</reference>
<keyword evidence="4 10" id="KW-0547">Nucleotide-binding</keyword>
<organism evidence="15 16">
    <name type="scientific">Isosphaera pallida (strain ATCC 43644 / DSM 9630 / IS1B)</name>
    <dbReference type="NCBI Taxonomy" id="575540"/>
    <lineage>
        <taxon>Bacteria</taxon>
        <taxon>Pseudomonadati</taxon>
        <taxon>Planctomycetota</taxon>
        <taxon>Planctomycetia</taxon>
        <taxon>Isosphaerales</taxon>
        <taxon>Isosphaeraceae</taxon>
        <taxon>Isosphaera</taxon>
    </lineage>
</organism>
<dbReference type="InterPro" id="IPR011115">
    <property type="entry name" value="SecA_DEAD"/>
</dbReference>
<evidence type="ECO:0000256" key="9">
    <source>
        <dbReference type="ARBA" id="ARBA00023136"/>
    </source>
</evidence>
<feature type="region of interest" description="Disordered" evidence="11">
    <location>
        <begin position="1"/>
        <end position="52"/>
    </location>
</feature>
<feature type="binding site" evidence="10">
    <location>
        <begin position="165"/>
        <end position="169"/>
    </location>
    <ligand>
        <name>ATP</name>
        <dbReference type="ChEBI" id="CHEBI:30616"/>
    </ligand>
</feature>
<keyword evidence="5 10" id="KW-0067">ATP-binding</keyword>
<evidence type="ECO:0000256" key="4">
    <source>
        <dbReference type="ARBA" id="ARBA00022741"/>
    </source>
</evidence>
<evidence type="ECO:0000256" key="2">
    <source>
        <dbReference type="ARBA" id="ARBA00022475"/>
    </source>
</evidence>
<dbReference type="PANTHER" id="PTHR30612:SF0">
    <property type="entry name" value="CHLOROPLAST PROTEIN-TRANSPORTING ATPASE"/>
    <property type="match status" value="1"/>
</dbReference>
<keyword evidence="6 10" id="KW-0653">Protein transport</keyword>
<evidence type="ECO:0000313" key="15">
    <source>
        <dbReference type="EMBL" id="ADV63695.1"/>
    </source>
</evidence>
<dbReference type="RefSeq" id="WP_013565983.1">
    <property type="nucleotide sequence ID" value="NC_014962.1"/>
</dbReference>
<feature type="compositionally biased region" description="Polar residues" evidence="11">
    <location>
        <begin position="38"/>
        <end position="52"/>
    </location>
</feature>
<dbReference type="SUPFAM" id="SSF81767">
    <property type="entry name" value="Pre-protein crosslinking domain of SecA"/>
    <property type="match status" value="1"/>
</dbReference>
<dbReference type="CDD" id="cd17928">
    <property type="entry name" value="DEXDc_SecA"/>
    <property type="match status" value="1"/>
</dbReference>
<dbReference type="InterPro" id="IPR011130">
    <property type="entry name" value="SecA_preprotein_X-link_dom"/>
</dbReference>
<keyword evidence="16" id="KW-1185">Reference proteome</keyword>
<dbReference type="KEGG" id="ipa:Isop_3131"/>
<comment type="function">
    <text evidence="10">Part of the Sec protein translocase complex. Interacts with the SecYEG preprotein conducting channel. Has a central role in coupling the hydrolysis of ATP to the transfer of proteins into and across the cell membrane, serving as an ATP-driven molecular motor driving the stepwise translocation of polypeptide chains across the membrane.</text>
</comment>
<dbReference type="GO" id="GO:0008564">
    <property type="term" value="F:protein-exporting ATPase activity"/>
    <property type="evidence" value="ECO:0007669"/>
    <property type="project" value="UniProtKB-EC"/>
</dbReference>
<sequence>MASATTDPDSTAAAPSLDAATTPASSPTAVPDMGPAPASTSTPVSRERPSQSVSVNRLSPLWLSRFQQWTRPTHQGKFARYCVIAHAVNAMEPQLERLSDQELRARAKTLRDRVRSGTKIDKLIVEAFALVREAAKRTIGQRLYDVQLVGGAAIHFRNIAEMETGEGKTLVATLPTFLNALTGKGVHVVTVNDYLAQRDADWNRPIYELLGMTVGCIQTGQPDAVRRRQYARDITYGTSKEFGFDFLRDELKRLNLGDTSRKTFEQSFLGRNLIHENDKPVQRGHHFAIVDEADSILIDEARTPLIIGANNQPTPEEAAAYYGADQVATTLERGVDYKYDIQERKAELNAVGRRKVQAVAGQRVFASLTVDKLYEYVERALRAHVAYLKDRDYVVHEGEVVIVDEFTGRLMPGRQWQDGLHQAIQAKEGLEITLETITAARVTVQDFFLRYKKLAGMTGTASTDAAELRRIYKVGVFKVPTNKPSRRVWIPDRVFSTEAEKFQAVADEIERLHARGVAILVGTRSIEKSEKLSALLTAKGIEHQVLNAKNHAIEAQIVAQAGQPGKVTVATNMAGRGTDIKLGEGVAANGGLHVIGTERHEARRIDRQLAGRCARQGDPGHAQFFVSLEDEILEAFGEKKAKAIRDRYRGKGELTSPKMRKLIFAAQRRKEWQHYRDRKLLMHYEKQRAEMRKNMGLNPVLG</sequence>
<keyword evidence="2 10" id="KW-1003">Cell membrane</keyword>
<feature type="binding site" evidence="10">
    <location>
        <position position="579"/>
    </location>
    <ligand>
        <name>ATP</name>
        <dbReference type="ChEBI" id="CHEBI:30616"/>
    </ligand>
</feature>
<evidence type="ECO:0000259" key="12">
    <source>
        <dbReference type="PROSITE" id="PS51192"/>
    </source>
</evidence>
<evidence type="ECO:0000256" key="3">
    <source>
        <dbReference type="ARBA" id="ARBA00022490"/>
    </source>
</evidence>
<gene>
    <name evidence="10" type="primary">secA</name>
    <name evidence="15" type="ordered locus">Isop_3131</name>
</gene>
<comment type="subunit">
    <text evidence="10">Monomer and homodimer. Part of the essential Sec protein translocation apparatus which comprises SecA, SecYEG and auxiliary proteins SecDF. Other proteins may also be involved.</text>
</comment>
<keyword evidence="7 10" id="KW-1278">Translocase</keyword>
<evidence type="ECO:0000256" key="1">
    <source>
        <dbReference type="ARBA" id="ARBA00022448"/>
    </source>
</evidence>
<evidence type="ECO:0000256" key="8">
    <source>
        <dbReference type="ARBA" id="ARBA00023010"/>
    </source>
</evidence>
<dbReference type="AlphaFoldDB" id="E8R3W5"/>
<dbReference type="STRING" id="575540.Isop_3131"/>
<dbReference type="EMBL" id="CP002353">
    <property type="protein sequence ID" value="ADV63695.1"/>
    <property type="molecule type" value="Genomic_DNA"/>
</dbReference>
<keyword evidence="9 10" id="KW-0472">Membrane</keyword>
<evidence type="ECO:0000259" key="14">
    <source>
        <dbReference type="PROSITE" id="PS51196"/>
    </source>
</evidence>
<dbReference type="InterPro" id="IPR027417">
    <property type="entry name" value="P-loop_NTPase"/>
</dbReference>
<dbReference type="PROSITE" id="PS51194">
    <property type="entry name" value="HELICASE_CTER"/>
    <property type="match status" value="1"/>
</dbReference>
<dbReference type="GO" id="GO:0006605">
    <property type="term" value="P:protein targeting"/>
    <property type="evidence" value="ECO:0007669"/>
    <property type="project" value="UniProtKB-UniRule"/>
</dbReference>
<dbReference type="PROSITE" id="PS51196">
    <property type="entry name" value="SECA_MOTOR_DEAD"/>
    <property type="match status" value="1"/>
</dbReference>
<evidence type="ECO:0000256" key="10">
    <source>
        <dbReference type="HAMAP-Rule" id="MF_01382"/>
    </source>
</evidence>
<dbReference type="PRINTS" id="PR00906">
    <property type="entry name" value="SECA"/>
</dbReference>
<keyword evidence="3 10" id="KW-0963">Cytoplasm</keyword>
<dbReference type="InterPro" id="IPR000185">
    <property type="entry name" value="SecA"/>
</dbReference>
<name>E8R3W5_ISOPI</name>
<protein>
    <recommendedName>
        <fullName evidence="10">Protein translocase subunit SecA</fullName>
        <ecNumber evidence="10">7.4.2.8</ecNumber>
    </recommendedName>
</protein>
<dbReference type="PROSITE" id="PS01312">
    <property type="entry name" value="SECA"/>
    <property type="match status" value="1"/>
</dbReference>
<feature type="binding site" evidence="10">
    <location>
        <position position="147"/>
    </location>
    <ligand>
        <name>ATP</name>
        <dbReference type="ChEBI" id="CHEBI:30616"/>
    </ligand>
</feature>
<dbReference type="Proteomes" id="UP000008631">
    <property type="component" value="Chromosome"/>
</dbReference>
<dbReference type="eggNOG" id="COG0653">
    <property type="taxonomic scope" value="Bacteria"/>
</dbReference>
<comment type="similarity">
    <text evidence="10">Belongs to the SecA family.</text>
</comment>